<gene>
    <name evidence="14" type="ORF">EJB05_22403</name>
    <name evidence="15" type="ORF">EJB05_22404</name>
</gene>
<evidence type="ECO:0000256" key="10">
    <source>
        <dbReference type="ARBA" id="ARBA00023033"/>
    </source>
</evidence>
<dbReference type="OrthoDB" id="1470350at2759"/>
<evidence type="ECO:0000313" key="15">
    <source>
        <dbReference type="EMBL" id="TVU30766.1"/>
    </source>
</evidence>
<dbReference type="PANTHER" id="PTHR47953:SF19">
    <property type="entry name" value="OS06G0641600 PROTEIN"/>
    <property type="match status" value="1"/>
</dbReference>
<evidence type="ECO:0000256" key="12">
    <source>
        <dbReference type="PIRSR" id="PIRSR602401-1"/>
    </source>
</evidence>
<keyword evidence="5" id="KW-0812">Transmembrane</keyword>
<dbReference type="AlphaFoldDB" id="A0A5J9V4D4"/>
<dbReference type="Gene3D" id="1.10.630.10">
    <property type="entry name" value="Cytochrome P450"/>
    <property type="match status" value="1"/>
</dbReference>
<keyword evidence="7" id="KW-1133">Transmembrane helix</keyword>
<comment type="caution">
    <text evidence="15">The sequence shown here is derived from an EMBL/GenBank/DDBJ whole genome shotgun (WGS) entry which is preliminary data.</text>
</comment>
<dbReference type="SUPFAM" id="SSF48264">
    <property type="entry name" value="Cytochrome P450"/>
    <property type="match status" value="1"/>
</dbReference>
<dbReference type="InterPro" id="IPR017972">
    <property type="entry name" value="Cyt_P450_CS"/>
</dbReference>
<accession>A0A5J9V4D4</accession>
<comment type="subcellular location">
    <subcellularLocation>
        <location evidence="2">Membrane</location>
        <topology evidence="2">Single-pass membrane protein</topology>
    </subcellularLocation>
</comment>
<dbReference type="PANTHER" id="PTHR47953">
    <property type="entry name" value="OS08G0105600 PROTEIN"/>
    <property type="match status" value="1"/>
</dbReference>
<dbReference type="GO" id="GO:0020037">
    <property type="term" value="F:heme binding"/>
    <property type="evidence" value="ECO:0007669"/>
    <property type="project" value="InterPro"/>
</dbReference>
<dbReference type="GO" id="GO:0016020">
    <property type="term" value="C:membrane"/>
    <property type="evidence" value="ECO:0007669"/>
    <property type="project" value="UniProtKB-SubCell"/>
</dbReference>
<comment type="similarity">
    <text evidence="3 13">Belongs to the cytochrome P450 family.</text>
</comment>
<keyword evidence="8 13" id="KW-0560">Oxidoreductase</keyword>
<comment type="cofactor">
    <cofactor evidence="1 12">
        <name>heme</name>
        <dbReference type="ChEBI" id="CHEBI:30413"/>
    </cofactor>
</comment>
<dbReference type="InterPro" id="IPR036396">
    <property type="entry name" value="Cyt_P450_sf"/>
</dbReference>
<evidence type="ECO:0000256" key="13">
    <source>
        <dbReference type="RuleBase" id="RU000461"/>
    </source>
</evidence>
<evidence type="ECO:0000256" key="11">
    <source>
        <dbReference type="ARBA" id="ARBA00023136"/>
    </source>
</evidence>
<dbReference type="InterPro" id="IPR052306">
    <property type="entry name" value="CYP450_71D"/>
</dbReference>
<dbReference type="PRINTS" id="PR00463">
    <property type="entry name" value="EP450I"/>
</dbReference>
<evidence type="ECO:0000256" key="6">
    <source>
        <dbReference type="ARBA" id="ARBA00022723"/>
    </source>
</evidence>
<keyword evidence="16" id="KW-1185">Reference proteome</keyword>
<proteinExistence type="inferred from homology"/>
<sequence>MANASSEEQARQQGESDLLSIMLRIRDEGELDFPINTTNIKAVIVDLFTAGTETISTAAEWVMSELIRNPEIMAKVQAEIRQAFNNKDPHEHEAQMDNLRYTRMVIKETLRLHPPVQILLPRLCRATCDIGGFEIVKGTRVIVNSWAMSRSTKYWEDPEEFSPERFVNSVIDYRGAHFEYLPFGSGRRMCPGSGFGVATLESIVYYFDWSLPSGMRPEDLDMRTAIGASARRKIQLQLVASPYEVPVKI</sequence>
<reference evidence="15 16" key="1">
    <citation type="journal article" date="2019" name="Sci. Rep.">
        <title>A high-quality genome of Eragrostis curvula grass provides insights into Poaceae evolution and supports new strategies to enhance forage quality.</title>
        <authorList>
            <person name="Carballo J."/>
            <person name="Santos B.A.C.M."/>
            <person name="Zappacosta D."/>
            <person name="Garbus I."/>
            <person name="Selva J.P."/>
            <person name="Gallo C.A."/>
            <person name="Diaz A."/>
            <person name="Albertini E."/>
            <person name="Caccamo M."/>
            <person name="Echenique V."/>
        </authorList>
    </citation>
    <scope>NUCLEOTIDE SEQUENCE [LARGE SCALE GENOMIC DNA]</scope>
    <source>
        <strain evidence="16">cv. Victoria</strain>
        <tissue evidence="15">Leaf</tissue>
    </source>
</reference>
<evidence type="ECO:0008006" key="17">
    <source>
        <dbReference type="Google" id="ProtNLM"/>
    </source>
</evidence>
<evidence type="ECO:0000313" key="16">
    <source>
        <dbReference type="Proteomes" id="UP000324897"/>
    </source>
</evidence>
<dbReference type="Gramene" id="TVU30765">
    <property type="protein sequence ID" value="TVU30765"/>
    <property type="gene ID" value="EJB05_22403"/>
</dbReference>
<dbReference type="PROSITE" id="PS00086">
    <property type="entry name" value="CYTOCHROME_P450"/>
    <property type="match status" value="1"/>
</dbReference>
<keyword evidence="11" id="KW-0472">Membrane</keyword>
<evidence type="ECO:0000256" key="7">
    <source>
        <dbReference type="ARBA" id="ARBA00022989"/>
    </source>
</evidence>
<dbReference type="Proteomes" id="UP000324897">
    <property type="component" value="Chromosome 1"/>
</dbReference>
<dbReference type="FunFam" id="1.10.630.10:FF:000126">
    <property type="entry name" value="Predicted protein"/>
    <property type="match status" value="1"/>
</dbReference>
<dbReference type="GO" id="GO:0005506">
    <property type="term" value="F:iron ion binding"/>
    <property type="evidence" value="ECO:0007669"/>
    <property type="project" value="InterPro"/>
</dbReference>
<evidence type="ECO:0000256" key="4">
    <source>
        <dbReference type="ARBA" id="ARBA00022617"/>
    </source>
</evidence>
<dbReference type="Pfam" id="PF00067">
    <property type="entry name" value="p450"/>
    <property type="match status" value="1"/>
</dbReference>
<dbReference type="PRINTS" id="PR00385">
    <property type="entry name" value="P450"/>
</dbReference>
<evidence type="ECO:0000256" key="8">
    <source>
        <dbReference type="ARBA" id="ARBA00023002"/>
    </source>
</evidence>
<dbReference type="InterPro" id="IPR001128">
    <property type="entry name" value="Cyt_P450"/>
</dbReference>
<dbReference type="GO" id="GO:0004497">
    <property type="term" value="F:monooxygenase activity"/>
    <property type="evidence" value="ECO:0007669"/>
    <property type="project" value="UniProtKB-KW"/>
</dbReference>
<evidence type="ECO:0000256" key="9">
    <source>
        <dbReference type="ARBA" id="ARBA00023004"/>
    </source>
</evidence>
<keyword evidence="6 12" id="KW-0479">Metal-binding</keyword>
<protein>
    <recommendedName>
        <fullName evidence="17">Cytochrome P450</fullName>
    </recommendedName>
</protein>
<dbReference type="EMBL" id="RWGY01000011">
    <property type="protein sequence ID" value="TVU30766.1"/>
    <property type="molecule type" value="Genomic_DNA"/>
</dbReference>
<name>A0A5J9V4D4_9POAL</name>
<evidence type="ECO:0000256" key="1">
    <source>
        <dbReference type="ARBA" id="ARBA00001971"/>
    </source>
</evidence>
<evidence type="ECO:0000313" key="14">
    <source>
        <dbReference type="EMBL" id="TVU30765.1"/>
    </source>
</evidence>
<feature type="binding site" description="axial binding residue" evidence="12">
    <location>
        <position position="190"/>
    </location>
    <ligand>
        <name>heme</name>
        <dbReference type="ChEBI" id="CHEBI:30413"/>
    </ligand>
    <ligandPart>
        <name>Fe</name>
        <dbReference type="ChEBI" id="CHEBI:18248"/>
    </ligandPart>
</feature>
<evidence type="ECO:0000256" key="3">
    <source>
        <dbReference type="ARBA" id="ARBA00010617"/>
    </source>
</evidence>
<keyword evidence="9 12" id="KW-0408">Iron</keyword>
<dbReference type="EMBL" id="RWGY01000011">
    <property type="protein sequence ID" value="TVU30765.1"/>
    <property type="molecule type" value="Genomic_DNA"/>
</dbReference>
<organism evidence="15 16">
    <name type="scientific">Eragrostis curvula</name>
    <name type="common">weeping love grass</name>
    <dbReference type="NCBI Taxonomy" id="38414"/>
    <lineage>
        <taxon>Eukaryota</taxon>
        <taxon>Viridiplantae</taxon>
        <taxon>Streptophyta</taxon>
        <taxon>Embryophyta</taxon>
        <taxon>Tracheophyta</taxon>
        <taxon>Spermatophyta</taxon>
        <taxon>Magnoliopsida</taxon>
        <taxon>Liliopsida</taxon>
        <taxon>Poales</taxon>
        <taxon>Poaceae</taxon>
        <taxon>PACMAD clade</taxon>
        <taxon>Chloridoideae</taxon>
        <taxon>Eragrostideae</taxon>
        <taxon>Eragrostidinae</taxon>
        <taxon>Eragrostis</taxon>
    </lineage>
</organism>
<evidence type="ECO:0000256" key="5">
    <source>
        <dbReference type="ARBA" id="ARBA00022692"/>
    </source>
</evidence>
<keyword evidence="4 12" id="KW-0349">Heme</keyword>
<keyword evidence="10 13" id="KW-0503">Monooxygenase</keyword>
<evidence type="ECO:0000256" key="2">
    <source>
        <dbReference type="ARBA" id="ARBA00004167"/>
    </source>
</evidence>
<dbReference type="Gramene" id="TVU30766">
    <property type="protein sequence ID" value="TVU30766"/>
    <property type="gene ID" value="EJB05_22404"/>
</dbReference>
<dbReference type="GO" id="GO:0016705">
    <property type="term" value="F:oxidoreductase activity, acting on paired donors, with incorporation or reduction of molecular oxygen"/>
    <property type="evidence" value="ECO:0007669"/>
    <property type="project" value="InterPro"/>
</dbReference>
<dbReference type="InterPro" id="IPR002401">
    <property type="entry name" value="Cyt_P450_E_grp-I"/>
</dbReference>